<accession>A0A454HIZ8</accession>
<proteinExistence type="predicted"/>
<evidence type="ECO:0000313" key="1">
    <source>
        <dbReference type="EMBL" id="RHC08551.1"/>
    </source>
</evidence>
<dbReference type="RefSeq" id="WP_117997302.1">
    <property type="nucleotide sequence ID" value="NZ_JAQDKV010000006.1"/>
</dbReference>
<gene>
    <name evidence="1" type="ORF">DW859_06675</name>
</gene>
<protein>
    <submittedName>
        <fullName evidence="1">Uncharacterized protein</fullName>
    </submittedName>
</protein>
<sequence>MEAREYFFRLSYQQYQKGGREERVRWELEVIHSVMKLMEQEKEIYKDKAAALDESMSKIELKYSNSMQIERLIKGIMKKNQNHILHKYFRSAGLHYGIFLNQKMHRSKQMLFMMEVT</sequence>
<evidence type="ECO:0000313" key="2">
    <source>
        <dbReference type="Proteomes" id="UP000265808"/>
    </source>
</evidence>
<reference evidence="1 2" key="1">
    <citation type="submission" date="2018-08" db="EMBL/GenBank/DDBJ databases">
        <title>A genome reference for cultivated species of the human gut microbiota.</title>
        <authorList>
            <person name="Zou Y."/>
            <person name="Xue W."/>
            <person name="Luo G."/>
        </authorList>
    </citation>
    <scope>NUCLEOTIDE SEQUENCE [LARGE SCALE GENOMIC DNA]</scope>
    <source>
        <strain evidence="1 2">AM37-4AC</strain>
    </source>
</reference>
<organism evidence="1 2">
    <name type="scientific">Blautia obeum</name>
    <dbReference type="NCBI Taxonomy" id="40520"/>
    <lineage>
        <taxon>Bacteria</taxon>
        <taxon>Bacillati</taxon>
        <taxon>Bacillota</taxon>
        <taxon>Clostridia</taxon>
        <taxon>Lachnospirales</taxon>
        <taxon>Lachnospiraceae</taxon>
        <taxon>Blautia</taxon>
    </lineage>
</organism>
<dbReference type="Proteomes" id="UP000265808">
    <property type="component" value="Unassembled WGS sequence"/>
</dbReference>
<comment type="caution">
    <text evidence="1">The sequence shown here is derived from an EMBL/GenBank/DDBJ whole genome shotgun (WGS) entry which is preliminary data.</text>
</comment>
<name>A0A454HIZ8_9FIRM</name>
<dbReference type="AlphaFoldDB" id="A0A454HIZ8"/>
<dbReference type="EMBL" id="QSHL01000003">
    <property type="protein sequence ID" value="RHC08551.1"/>
    <property type="molecule type" value="Genomic_DNA"/>
</dbReference>